<evidence type="ECO:0000256" key="1">
    <source>
        <dbReference type="SAM" id="MobiDB-lite"/>
    </source>
</evidence>
<feature type="region of interest" description="Disordered" evidence="1">
    <location>
        <begin position="30"/>
        <end position="52"/>
    </location>
</feature>
<dbReference type="EMBL" id="KK107183">
    <property type="protein sequence ID" value="EZA55908.1"/>
    <property type="molecule type" value="Genomic_DNA"/>
</dbReference>
<dbReference type="Proteomes" id="UP000053097">
    <property type="component" value="Unassembled WGS sequence"/>
</dbReference>
<keyword evidence="3" id="KW-1185">Reference proteome</keyword>
<organism evidence="2 3">
    <name type="scientific">Ooceraea biroi</name>
    <name type="common">Clonal raider ant</name>
    <name type="synonym">Cerapachys biroi</name>
    <dbReference type="NCBI Taxonomy" id="2015173"/>
    <lineage>
        <taxon>Eukaryota</taxon>
        <taxon>Metazoa</taxon>
        <taxon>Ecdysozoa</taxon>
        <taxon>Arthropoda</taxon>
        <taxon>Hexapoda</taxon>
        <taxon>Insecta</taxon>
        <taxon>Pterygota</taxon>
        <taxon>Neoptera</taxon>
        <taxon>Endopterygota</taxon>
        <taxon>Hymenoptera</taxon>
        <taxon>Apocrita</taxon>
        <taxon>Aculeata</taxon>
        <taxon>Formicoidea</taxon>
        <taxon>Formicidae</taxon>
        <taxon>Dorylinae</taxon>
        <taxon>Ooceraea</taxon>
    </lineage>
</organism>
<sequence length="52" mass="5765">MRASCQVSQRDRLESIITSRCYPSSQNALVIPSKQPRDPGVDACPDCPRFSP</sequence>
<reference evidence="2 3" key="1">
    <citation type="journal article" date="2014" name="Curr. Biol.">
        <title>The genome of the clonal raider ant Cerapachys biroi.</title>
        <authorList>
            <person name="Oxley P.R."/>
            <person name="Ji L."/>
            <person name="Fetter-Pruneda I."/>
            <person name="McKenzie S.K."/>
            <person name="Li C."/>
            <person name="Hu H."/>
            <person name="Zhang G."/>
            <person name="Kronauer D.J."/>
        </authorList>
    </citation>
    <scope>NUCLEOTIDE SEQUENCE [LARGE SCALE GENOMIC DNA]</scope>
</reference>
<accession>A0A026WIU8</accession>
<evidence type="ECO:0000313" key="3">
    <source>
        <dbReference type="Proteomes" id="UP000053097"/>
    </source>
</evidence>
<dbReference type="AlphaFoldDB" id="A0A026WIU8"/>
<protein>
    <submittedName>
        <fullName evidence="2">Uncharacterized protein</fullName>
    </submittedName>
</protein>
<proteinExistence type="predicted"/>
<evidence type="ECO:0000313" key="2">
    <source>
        <dbReference type="EMBL" id="EZA55908.1"/>
    </source>
</evidence>
<gene>
    <name evidence="2" type="ORF">X777_04127</name>
</gene>
<name>A0A026WIU8_OOCBI</name>